<organism evidence="3 4">
    <name type="scientific">Oleiharenicola lentus</name>
    <dbReference type="NCBI Taxonomy" id="2508720"/>
    <lineage>
        <taxon>Bacteria</taxon>
        <taxon>Pseudomonadati</taxon>
        <taxon>Verrucomicrobiota</taxon>
        <taxon>Opitutia</taxon>
        <taxon>Opitutales</taxon>
        <taxon>Opitutaceae</taxon>
        <taxon>Oleiharenicola</taxon>
    </lineage>
</organism>
<dbReference type="Proteomes" id="UP000290218">
    <property type="component" value="Unassembled WGS sequence"/>
</dbReference>
<reference evidence="3 4" key="1">
    <citation type="submission" date="2019-01" db="EMBL/GenBank/DDBJ databases">
        <title>Lacunisphaera sp. strain TWA-58.</title>
        <authorList>
            <person name="Chen W.-M."/>
        </authorList>
    </citation>
    <scope>NUCLEOTIDE SEQUENCE [LARGE SCALE GENOMIC DNA]</scope>
    <source>
        <strain evidence="3 4">TWA-58</strain>
    </source>
</reference>
<dbReference type="PANTHER" id="PTHR40124:SF1">
    <property type="entry name" value="DISAGGREGATASE RELATED REPEAT PROTEIN"/>
    <property type="match status" value="1"/>
</dbReference>
<evidence type="ECO:0000313" key="4">
    <source>
        <dbReference type="Proteomes" id="UP000290218"/>
    </source>
</evidence>
<feature type="signal peptide" evidence="1">
    <location>
        <begin position="1"/>
        <end position="24"/>
    </location>
</feature>
<dbReference type="AlphaFoldDB" id="A0A4Q1C6T1"/>
<protein>
    <recommendedName>
        <fullName evidence="2">Polysaccharide lyase 14 domain-containing protein</fullName>
    </recommendedName>
</protein>
<accession>A0A4Q1C6T1</accession>
<dbReference type="OrthoDB" id="7552220at2"/>
<gene>
    <name evidence="3" type="ORF">ESB00_00960</name>
</gene>
<feature type="chain" id="PRO_5020664135" description="Polysaccharide lyase 14 domain-containing protein" evidence="1">
    <location>
        <begin position="25"/>
        <end position="276"/>
    </location>
</feature>
<dbReference type="EMBL" id="SDHX01000001">
    <property type="protein sequence ID" value="RXK54501.1"/>
    <property type="molecule type" value="Genomic_DNA"/>
</dbReference>
<dbReference type="Gene3D" id="2.60.120.200">
    <property type="match status" value="1"/>
</dbReference>
<proteinExistence type="predicted"/>
<dbReference type="Pfam" id="PF21294">
    <property type="entry name" value="Polysacc_lyase_14"/>
    <property type="match status" value="1"/>
</dbReference>
<sequence length="276" mass="30511">MLHPSLRPGRLLITACLLVTGSFAAEPPTAWRLDFDRADLGPISGEQLKALSPVPVLWAGGFTKGAEAGRFRIVESAGHGRALEALYPRGGVGPQQTGGQWLATLAPRDTYELEYRLRFGADFDWRKGGKLPGLAGGTVPTGGKFDPDGFTARYMWRANGRLVVYLYWAGQASATKDKGRQYGIDLDCGVTLERGRDYRLRQRVTLNTPGQPDGGLEVWVDDRPVLKRTDLLFRDTPAKRWQIDRFLFSTFHGGNDPTWAPAQDSTVEFDDFAVKP</sequence>
<name>A0A4Q1C6T1_9BACT</name>
<evidence type="ECO:0000256" key="1">
    <source>
        <dbReference type="SAM" id="SignalP"/>
    </source>
</evidence>
<dbReference type="InterPro" id="IPR048958">
    <property type="entry name" value="Polysacc_lyase_14"/>
</dbReference>
<dbReference type="RefSeq" id="WP_129045865.1">
    <property type="nucleotide sequence ID" value="NZ_SDHX01000001.1"/>
</dbReference>
<evidence type="ECO:0000259" key="2">
    <source>
        <dbReference type="Pfam" id="PF21294"/>
    </source>
</evidence>
<evidence type="ECO:0000313" key="3">
    <source>
        <dbReference type="EMBL" id="RXK54501.1"/>
    </source>
</evidence>
<keyword evidence="1" id="KW-0732">Signal</keyword>
<comment type="caution">
    <text evidence="3">The sequence shown here is derived from an EMBL/GenBank/DDBJ whole genome shotgun (WGS) entry which is preliminary data.</text>
</comment>
<keyword evidence="4" id="KW-1185">Reference proteome</keyword>
<dbReference type="PANTHER" id="PTHR40124">
    <property type="match status" value="1"/>
</dbReference>
<feature type="domain" description="Polysaccharide lyase 14" evidence="2">
    <location>
        <begin position="79"/>
        <end position="272"/>
    </location>
</feature>